<evidence type="ECO:0000256" key="7">
    <source>
        <dbReference type="ARBA" id="ARBA00023242"/>
    </source>
</evidence>
<keyword evidence="2" id="KW-0479">Metal-binding</keyword>
<evidence type="ECO:0000256" key="6">
    <source>
        <dbReference type="ARBA" id="ARBA00023163"/>
    </source>
</evidence>
<dbReference type="Proteomes" id="UP000799750">
    <property type="component" value="Unassembled WGS sequence"/>
</dbReference>
<gene>
    <name evidence="9" type="ORF">BU16DRAFT_426972</name>
</gene>
<feature type="domain" description="Zn(2)-C6 fungal-type" evidence="8">
    <location>
        <begin position="2"/>
        <end position="35"/>
    </location>
</feature>
<evidence type="ECO:0000313" key="9">
    <source>
        <dbReference type="EMBL" id="KAF2498155.1"/>
    </source>
</evidence>
<dbReference type="SMART" id="SM00906">
    <property type="entry name" value="Fungal_trans"/>
    <property type="match status" value="1"/>
</dbReference>
<sequence length="554" mass="61817">LACISCRRKKVKCLPGSGGRDACSLCAKLKIECFIPQVDERRQSTPKRLVRDLCAQIAQLQAELDTHKQYCLMGPEQGDSCSAQDEILSPASESGKSDGSKSSNSDNMIVRLCGGQRQLNSDRVGRLRFFGPTSSLHLAESVTSSVLIRESNGTRSQLQWQDEFPLDLQQHLFNLFWTYQHQVLPIIHKEAFLRDMNNGHTKYCSRLLVYCILTRAAAISDQPGLRALALSDDADDDPPFLVRKCVSYLDIELNNPGITTCQALQLLSEMHCAISNDTKGWMYAGGAGRLAYELGLHSDSTGLSTSLNKVDLEVRQLVFWSCFNLDRQWALYLGRPQCIKLEDVSVKRPGDGLSDLPSEETKIAVAWTSLLEIVGLICDNLNGVKTIRREITTLDQRLRSWPSSLDPSFQYNPHQSPAVIILHMQYAAALILLHRPVAHFGTDSDSTAHTSASETSRQICVHNACLIAQYLQEYYEKHGSVLTMSWVALHIIATASTTLVANIAERKGSIDFKSQLSCLQTCMRSLNELEKSHVVTRRVRKVIQHAIRLLDLDS</sequence>
<evidence type="ECO:0000256" key="4">
    <source>
        <dbReference type="ARBA" id="ARBA00023015"/>
    </source>
</evidence>
<comment type="subcellular location">
    <subcellularLocation>
        <location evidence="1">Nucleus</location>
    </subcellularLocation>
</comment>
<evidence type="ECO:0000256" key="5">
    <source>
        <dbReference type="ARBA" id="ARBA00023125"/>
    </source>
</evidence>
<dbReference type="CDD" id="cd12148">
    <property type="entry name" value="fungal_TF_MHR"/>
    <property type="match status" value="1"/>
</dbReference>
<keyword evidence="6" id="KW-0804">Transcription</keyword>
<dbReference type="PROSITE" id="PS50048">
    <property type="entry name" value="ZN2_CY6_FUNGAL_2"/>
    <property type="match status" value="1"/>
</dbReference>
<dbReference type="GO" id="GO:0006351">
    <property type="term" value="P:DNA-templated transcription"/>
    <property type="evidence" value="ECO:0007669"/>
    <property type="project" value="InterPro"/>
</dbReference>
<dbReference type="InterPro" id="IPR001138">
    <property type="entry name" value="Zn2Cys6_DnaBD"/>
</dbReference>
<keyword evidence="3" id="KW-0862">Zinc</keyword>
<keyword evidence="10" id="KW-1185">Reference proteome</keyword>
<evidence type="ECO:0000256" key="2">
    <source>
        <dbReference type="ARBA" id="ARBA00022723"/>
    </source>
</evidence>
<dbReference type="SUPFAM" id="SSF57701">
    <property type="entry name" value="Zn2/Cys6 DNA-binding domain"/>
    <property type="match status" value="1"/>
</dbReference>
<feature type="non-terminal residue" evidence="9">
    <location>
        <position position="554"/>
    </location>
</feature>
<evidence type="ECO:0000313" key="10">
    <source>
        <dbReference type="Proteomes" id="UP000799750"/>
    </source>
</evidence>
<accession>A0A6A6R0D0</accession>
<dbReference type="InterPro" id="IPR007219">
    <property type="entry name" value="XnlR_reg_dom"/>
</dbReference>
<dbReference type="OrthoDB" id="2154091at2759"/>
<keyword evidence="7" id="KW-0539">Nucleus</keyword>
<dbReference type="Gene3D" id="4.10.240.10">
    <property type="entry name" value="Zn(2)-C6 fungal-type DNA-binding domain"/>
    <property type="match status" value="1"/>
</dbReference>
<evidence type="ECO:0000259" key="8">
    <source>
        <dbReference type="PROSITE" id="PS50048"/>
    </source>
</evidence>
<dbReference type="InterPro" id="IPR051615">
    <property type="entry name" value="Transcr_Regulatory_Elem"/>
</dbReference>
<dbReference type="AlphaFoldDB" id="A0A6A6R0D0"/>
<organism evidence="9 10">
    <name type="scientific">Lophium mytilinum</name>
    <dbReference type="NCBI Taxonomy" id="390894"/>
    <lineage>
        <taxon>Eukaryota</taxon>
        <taxon>Fungi</taxon>
        <taxon>Dikarya</taxon>
        <taxon>Ascomycota</taxon>
        <taxon>Pezizomycotina</taxon>
        <taxon>Dothideomycetes</taxon>
        <taxon>Pleosporomycetidae</taxon>
        <taxon>Mytilinidiales</taxon>
        <taxon>Mytilinidiaceae</taxon>
        <taxon>Lophium</taxon>
    </lineage>
</organism>
<dbReference type="PANTHER" id="PTHR31313:SF81">
    <property type="entry name" value="TY1 ENHANCER ACTIVATOR"/>
    <property type="match status" value="1"/>
</dbReference>
<evidence type="ECO:0000256" key="3">
    <source>
        <dbReference type="ARBA" id="ARBA00022833"/>
    </source>
</evidence>
<dbReference type="PROSITE" id="PS00463">
    <property type="entry name" value="ZN2_CY6_FUNGAL_1"/>
    <property type="match status" value="1"/>
</dbReference>
<evidence type="ECO:0000256" key="1">
    <source>
        <dbReference type="ARBA" id="ARBA00004123"/>
    </source>
</evidence>
<protein>
    <recommendedName>
        <fullName evidence="8">Zn(2)-C6 fungal-type domain-containing protein</fullName>
    </recommendedName>
</protein>
<dbReference type="GO" id="GO:0008270">
    <property type="term" value="F:zinc ion binding"/>
    <property type="evidence" value="ECO:0007669"/>
    <property type="project" value="InterPro"/>
</dbReference>
<dbReference type="GO" id="GO:0005634">
    <property type="term" value="C:nucleus"/>
    <property type="evidence" value="ECO:0007669"/>
    <property type="project" value="UniProtKB-SubCell"/>
</dbReference>
<dbReference type="EMBL" id="MU004185">
    <property type="protein sequence ID" value="KAF2498155.1"/>
    <property type="molecule type" value="Genomic_DNA"/>
</dbReference>
<dbReference type="PANTHER" id="PTHR31313">
    <property type="entry name" value="TY1 ENHANCER ACTIVATOR"/>
    <property type="match status" value="1"/>
</dbReference>
<dbReference type="GO" id="GO:0000981">
    <property type="term" value="F:DNA-binding transcription factor activity, RNA polymerase II-specific"/>
    <property type="evidence" value="ECO:0007669"/>
    <property type="project" value="InterPro"/>
</dbReference>
<dbReference type="Pfam" id="PF00172">
    <property type="entry name" value="Zn_clus"/>
    <property type="match status" value="1"/>
</dbReference>
<dbReference type="InterPro" id="IPR036864">
    <property type="entry name" value="Zn2-C6_fun-type_DNA-bd_sf"/>
</dbReference>
<reference evidence="9" key="1">
    <citation type="journal article" date="2020" name="Stud. Mycol.">
        <title>101 Dothideomycetes genomes: a test case for predicting lifestyles and emergence of pathogens.</title>
        <authorList>
            <person name="Haridas S."/>
            <person name="Albert R."/>
            <person name="Binder M."/>
            <person name="Bloem J."/>
            <person name="Labutti K."/>
            <person name="Salamov A."/>
            <person name="Andreopoulos B."/>
            <person name="Baker S."/>
            <person name="Barry K."/>
            <person name="Bills G."/>
            <person name="Bluhm B."/>
            <person name="Cannon C."/>
            <person name="Castanera R."/>
            <person name="Culley D."/>
            <person name="Daum C."/>
            <person name="Ezra D."/>
            <person name="Gonzalez J."/>
            <person name="Henrissat B."/>
            <person name="Kuo A."/>
            <person name="Liang C."/>
            <person name="Lipzen A."/>
            <person name="Lutzoni F."/>
            <person name="Magnuson J."/>
            <person name="Mondo S."/>
            <person name="Nolan M."/>
            <person name="Ohm R."/>
            <person name="Pangilinan J."/>
            <person name="Park H.-J."/>
            <person name="Ramirez L."/>
            <person name="Alfaro M."/>
            <person name="Sun H."/>
            <person name="Tritt A."/>
            <person name="Yoshinaga Y."/>
            <person name="Zwiers L.-H."/>
            <person name="Turgeon B."/>
            <person name="Goodwin S."/>
            <person name="Spatafora J."/>
            <person name="Crous P."/>
            <person name="Grigoriev I."/>
        </authorList>
    </citation>
    <scope>NUCLEOTIDE SEQUENCE</scope>
    <source>
        <strain evidence="9">CBS 269.34</strain>
    </source>
</reference>
<dbReference type="CDD" id="cd00067">
    <property type="entry name" value="GAL4"/>
    <property type="match status" value="1"/>
</dbReference>
<dbReference type="GO" id="GO:0003677">
    <property type="term" value="F:DNA binding"/>
    <property type="evidence" value="ECO:0007669"/>
    <property type="project" value="UniProtKB-KW"/>
</dbReference>
<dbReference type="SMART" id="SM00066">
    <property type="entry name" value="GAL4"/>
    <property type="match status" value="1"/>
</dbReference>
<name>A0A6A6R0D0_9PEZI</name>
<keyword evidence="5" id="KW-0238">DNA-binding</keyword>
<dbReference type="Pfam" id="PF04082">
    <property type="entry name" value="Fungal_trans"/>
    <property type="match status" value="1"/>
</dbReference>
<keyword evidence="4" id="KW-0805">Transcription regulation</keyword>
<feature type="non-terminal residue" evidence="9">
    <location>
        <position position="1"/>
    </location>
</feature>
<proteinExistence type="predicted"/>